<dbReference type="GO" id="GO:0016887">
    <property type="term" value="F:ATP hydrolysis activity"/>
    <property type="evidence" value="ECO:0007669"/>
    <property type="project" value="InterPro"/>
</dbReference>
<dbReference type="PROSITE" id="PS50929">
    <property type="entry name" value="ABC_TM1F"/>
    <property type="match status" value="1"/>
</dbReference>
<dbReference type="SMART" id="SM00382">
    <property type="entry name" value="AAA"/>
    <property type="match status" value="1"/>
</dbReference>
<feature type="transmembrane region" description="Helical" evidence="9">
    <location>
        <begin position="302"/>
        <end position="320"/>
    </location>
</feature>
<dbReference type="GO" id="GO:0034040">
    <property type="term" value="F:ATPase-coupled lipid transmembrane transporter activity"/>
    <property type="evidence" value="ECO:0007669"/>
    <property type="project" value="TreeGrafter"/>
</dbReference>
<evidence type="ECO:0000256" key="2">
    <source>
        <dbReference type="ARBA" id="ARBA00022692"/>
    </source>
</evidence>
<dbReference type="InterPro" id="IPR036640">
    <property type="entry name" value="ABC1_TM_sf"/>
</dbReference>
<dbReference type="Gene3D" id="1.20.1560.10">
    <property type="entry name" value="ABC transporter type 1, transmembrane domain"/>
    <property type="match status" value="1"/>
</dbReference>
<evidence type="ECO:0000256" key="4">
    <source>
        <dbReference type="ARBA" id="ARBA00022840"/>
    </source>
</evidence>
<gene>
    <name evidence="13" type="primary">lagD_2</name>
    <name evidence="13" type="ORF">SDC9_18324</name>
</gene>
<feature type="transmembrane region" description="Helical" evidence="9">
    <location>
        <begin position="200"/>
        <end position="220"/>
    </location>
</feature>
<keyword evidence="2 9" id="KW-0812">Transmembrane</keyword>
<protein>
    <submittedName>
        <fullName evidence="13">Lactococcin-G-processing and transport ATP-binding protein LagD</fullName>
        <ecNumber evidence="13">3.4.22.-</ecNumber>
    </submittedName>
</protein>
<dbReference type="InterPro" id="IPR011527">
    <property type="entry name" value="ABC1_TM_dom"/>
</dbReference>
<dbReference type="EMBL" id="VSSQ01000066">
    <property type="protein sequence ID" value="MPL72539.1"/>
    <property type="molecule type" value="Genomic_DNA"/>
</dbReference>
<dbReference type="InterPro" id="IPR027417">
    <property type="entry name" value="P-loop_NTPase"/>
</dbReference>
<feature type="transmembrane region" description="Helical" evidence="9">
    <location>
        <begin position="389"/>
        <end position="407"/>
    </location>
</feature>
<dbReference type="InterPro" id="IPR039421">
    <property type="entry name" value="Type_1_exporter"/>
</dbReference>
<proteinExistence type="predicted"/>
<keyword evidence="8" id="KW-0080">Bacteriocin transport</keyword>
<dbReference type="AlphaFoldDB" id="A0A644U0U7"/>
<dbReference type="GO" id="GO:0006508">
    <property type="term" value="P:proteolysis"/>
    <property type="evidence" value="ECO:0007669"/>
    <property type="project" value="InterPro"/>
</dbReference>
<accession>A0A644U0U7</accession>
<dbReference type="GO" id="GO:0016020">
    <property type="term" value="C:membrane"/>
    <property type="evidence" value="ECO:0007669"/>
    <property type="project" value="UniProtKB-SubCell"/>
</dbReference>
<feature type="transmembrane region" description="Helical" evidence="9">
    <location>
        <begin position="166"/>
        <end position="188"/>
    </location>
</feature>
<feature type="transmembrane region" description="Helical" evidence="9">
    <location>
        <begin position="419"/>
        <end position="437"/>
    </location>
</feature>
<dbReference type="CDD" id="cd02418">
    <property type="entry name" value="Peptidase_C39B"/>
    <property type="match status" value="1"/>
</dbReference>
<dbReference type="Pfam" id="PF00664">
    <property type="entry name" value="ABC_membrane"/>
    <property type="match status" value="1"/>
</dbReference>
<organism evidence="13">
    <name type="scientific">bioreactor metagenome</name>
    <dbReference type="NCBI Taxonomy" id="1076179"/>
    <lineage>
        <taxon>unclassified sequences</taxon>
        <taxon>metagenomes</taxon>
        <taxon>ecological metagenomes</taxon>
    </lineage>
</organism>
<keyword evidence="3" id="KW-0547">Nucleotide-binding</keyword>
<evidence type="ECO:0000256" key="3">
    <source>
        <dbReference type="ARBA" id="ARBA00022741"/>
    </source>
</evidence>
<evidence type="ECO:0000259" key="12">
    <source>
        <dbReference type="PROSITE" id="PS50990"/>
    </source>
</evidence>
<dbReference type="CDD" id="cd18570">
    <property type="entry name" value="ABC_6TM_PCAT1_LagD_like"/>
    <property type="match status" value="1"/>
</dbReference>
<comment type="caution">
    <text evidence="13">The sequence shown here is derived from an EMBL/GenBank/DDBJ whole genome shotgun (WGS) entry which is preliminary data.</text>
</comment>
<dbReference type="PANTHER" id="PTHR24221:SF654">
    <property type="entry name" value="ATP-BINDING CASSETTE SUB-FAMILY B MEMBER 6"/>
    <property type="match status" value="1"/>
</dbReference>
<dbReference type="SUPFAM" id="SSF90123">
    <property type="entry name" value="ABC transporter transmembrane region"/>
    <property type="match status" value="1"/>
</dbReference>
<dbReference type="PANTHER" id="PTHR24221">
    <property type="entry name" value="ATP-BINDING CASSETTE SUB-FAMILY B"/>
    <property type="match status" value="1"/>
</dbReference>
<keyword evidence="6 9" id="KW-1133">Transmembrane helix</keyword>
<dbReference type="Pfam" id="PF03412">
    <property type="entry name" value="Peptidase_C39"/>
    <property type="match status" value="1"/>
</dbReference>
<dbReference type="InterPro" id="IPR003593">
    <property type="entry name" value="AAA+_ATPase"/>
</dbReference>
<keyword evidence="13" id="KW-0378">Hydrolase</keyword>
<dbReference type="Gene3D" id="3.90.70.10">
    <property type="entry name" value="Cysteine proteinases"/>
    <property type="match status" value="1"/>
</dbReference>
<evidence type="ECO:0000256" key="8">
    <source>
        <dbReference type="ARBA" id="ARBA00043264"/>
    </source>
</evidence>
<dbReference type="PROSITE" id="PS50990">
    <property type="entry name" value="PEPTIDASE_C39"/>
    <property type="match status" value="1"/>
</dbReference>
<evidence type="ECO:0000256" key="5">
    <source>
        <dbReference type="ARBA" id="ARBA00022927"/>
    </source>
</evidence>
<keyword evidence="5" id="KW-0653">Protein transport</keyword>
<reference evidence="13" key="1">
    <citation type="submission" date="2019-08" db="EMBL/GenBank/DDBJ databases">
        <authorList>
            <person name="Kucharzyk K."/>
            <person name="Murdoch R.W."/>
            <person name="Higgins S."/>
            <person name="Loffler F."/>
        </authorList>
    </citation>
    <scope>NUCLEOTIDE SEQUENCE</scope>
</reference>
<dbReference type="GO" id="GO:0015031">
    <property type="term" value="P:protein transport"/>
    <property type="evidence" value="ECO:0007669"/>
    <property type="project" value="UniProtKB-KW"/>
</dbReference>
<evidence type="ECO:0000259" key="10">
    <source>
        <dbReference type="PROSITE" id="PS50893"/>
    </source>
</evidence>
<keyword evidence="7 9" id="KW-0472">Membrane</keyword>
<dbReference type="PROSITE" id="PS50893">
    <property type="entry name" value="ABC_TRANSPORTER_2"/>
    <property type="match status" value="1"/>
</dbReference>
<name>A0A644U0U7_9ZZZZ</name>
<evidence type="ECO:0000256" key="1">
    <source>
        <dbReference type="ARBA" id="ARBA00004141"/>
    </source>
</evidence>
<dbReference type="GO" id="GO:0005524">
    <property type="term" value="F:ATP binding"/>
    <property type="evidence" value="ECO:0007669"/>
    <property type="project" value="UniProtKB-KW"/>
</dbReference>
<dbReference type="EC" id="3.4.22.-" evidence="13"/>
<dbReference type="GO" id="GO:0140359">
    <property type="term" value="F:ABC-type transporter activity"/>
    <property type="evidence" value="ECO:0007669"/>
    <property type="project" value="InterPro"/>
</dbReference>
<feature type="domain" description="ABC transmembrane type-1" evidence="11">
    <location>
        <begin position="166"/>
        <end position="445"/>
    </location>
</feature>
<dbReference type="GO" id="GO:0008233">
    <property type="term" value="F:peptidase activity"/>
    <property type="evidence" value="ECO:0007669"/>
    <property type="project" value="InterPro"/>
</dbReference>
<dbReference type="GO" id="GO:0043213">
    <property type="term" value="P:bacteriocin transport"/>
    <property type="evidence" value="ECO:0007669"/>
    <property type="project" value="UniProtKB-KW"/>
</dbReference>
<evidence type="ECO:0000313" key="13">
    <source>
        <dbReference type="EMBL" id="MPL72539.1"/>
    </source>
</evidence>
<dbReference type="Gene3D" id="3.40.50.300">
    <property type="entry name" value="P-loop containing nucleotide triphosphate hydrolases"/>
    <property type="match status" value="1"/>
</dbReference>
<evidence type="ECO:0000256" key="6">
    <source>
        <dbReference type="ARBA" id="ARBA00022989"/>
    </source>
</evidence>
<dbReference type="Pfam" id="PF00005">
    <property type="entry name" value="ABC_tran"/>
    <property type="match status" value="1"/>
</dbReference>
<comment type="subcellular location">
    <subcellularLocation>
        <location evidence="1">Membrane</location>
        <topology evidence="1">Multi-pass membrane protein</topology>
    </subcellularLocation>
</comment>
<feature type="transmembrane region" description="Helical" evidence="9">
    <location>
        <begin position="273"/>
        <end position="296"/>
    </location>
</feature>
<dbReference type="InterPro" id="IPR003439">
    <property type="entry name" value="ABC_transporter-like_ATP-bd"/>
</dbReference>
<feature type="domain" description="ABC transporter" evidence="10">
    <location>
        <begin position="478"/>
        <end position="688"/>
    </location>
</feature>
<dbReference type="InterPro" id="IPR017871">
    <property type="entry name" value="ABC_transporter-like_CS"/>
</dbReference>
<feature type="domain" description="Peptidase C39" evidence="12">
    <location>
        <begin position="9"/>
        <end position="133"/>
    </location>
</feature>
<dbReference type="InterPro" id="IPR005074">
    <property type="entry name" value="Peptidase_C39"/>
</dbReference>
<evidence type="ECO:0000256" key="7">
    <source>
        <dbReference type="ARBA" id="ARBA00023136"/>
    </source>
</evidence>
<sequence length="689" mass="75307">MGYSIKIRQHDISDCGAACLASVSAYWGLRLPIARIRLFSNTDSRGTTFKGLIDAAKAFGFNAEGYKAQERSLYKIPKPAILHLEKSSGLLHFVVLYGIKNGLLRIMDPMDGEIHSIKMEELLSEWSGKLVMISPSAGFTKGDQSGSVSLRLTELLRENRSALVKALSAALLLTLTSFVISLFIKIILDSIIPSGEIINLSIAALIVVLVFVASLMLSWIRGTILVKVGISMDSELMGRYIRHLVKLPGIFYDSRETGELTSRISDAAKIRSYLTVTLSSLAVSAFMLVASTGVMFAISPGMALPALLIIPVYSLLFYITDRYNKRAQRRIMERGAKFENRVIETVKSHLAIKYSSTESYFAGRCTSALSSFLESVEDSAKFSIFTGSAADLASKLLLVIILWMGGAEMIKGDITPGELVAFFTIISLFTAPLSELVSASSEIREGTVAASRLFEIMDMECEPLDGGIVHSTGAPEYIKISDVSFSYPGRGTLLKGINMEFHKGEISAVTGESGCGKSTLVSLITRLRRPSFGVITADRLNIEHINLRNWREMIAVVPQTPALFAGTIMENIAPGEEDPDSKMVIEICEKLGMTEFIASLPLGLESPVGEGGASLSGGQQQKVSLARALYKDAPVIIVDEGTSSMDQESEFLAERALKMEREKGKIIIIISHKERSKLISDRIYRMENK</sequence>
<dbReference type="PROSITE" id="PS00211">
    <property type="entry name" value="ABC_TRANSPORTER_1"/>
    <property type="match status" value="1"/>
</dbReference>
<dbReference type="SUPFAM" id="SSF52540">
    <property type="entry name" value="P-loop containing nucleoside triphosphate hydrolases"/>
    <property type="match status" value="1"/>
</dbReference>
<evidence type="ECO:0000256" key="9">
    <source>
        <dbReference type="SAM" id="Phobius"/>
    </source>
</evidence>
<evidence type="ECO:0000259" key="11">
    <source>
        <dbReference type="PROSITE" id="PS50929"/>
    </source>
</evidence>
<keyword evidence="5" id="KW-0813">Transport</keyword>
<keyword evidence="4 13" id="KW-0067">ATP-binding</keyword>